<dbReference type="PRINTS" id="PR00371">
    <property type="entry name" value="FPNCR"/>
</dbReference>
<dbReference type="InterPro" id="IPR039261">
    <property type="entry name" value="FNR_nucleotide-bd"/>
</dbReference>
<comment type="caution">
    <text evidence="12">The sequence shown here is derived from an EMBL/GenBank/DDBJ whole genome shotgun (WGS) entry which is preliminary data.</text>
</comment>
<keyword evidence="6 10" id="KW-0560">Oxidoreductase</keyword>
<feature type="binding site" evidence="9">
    <location>
        <position position="115"/>
    </location>
    <ligand>
        <name>FAD</name>
        <dbReference type="ChEBI" id="CHEBI:57692"/>
    </ligand>
</feature>
<evidence type="ECO:0000256" key="6">
    <source>
        <dbReference type="ARBA" id="ARBA00023002"/>
    </source>
</evidence>
<keyword evidence="8" id="KW-0496">Mitochondrion</keyword>
<dbReference type="GO" id="GO:0005739">
    <property type="term" value="C:mitochondrion"/>
    <property type="evidence" value="ECO:0007669"/>
    <property type="project" value="UniProtKB-SubCell"/>
</dbReference>
<dbReference type="EC" id="1.6.2.2" evidence="10"/>
<evidence type="ECO:0000259" key="11">
    <source>
        <dbReference type="PROSITE" id="PS51384"/>
    </source>
</evidence>
<dbReference type="InterPro" id="IPR001709">
    <property type="entry name" value="Flavoprot_Pyr_Nucl_cyt_Rdtase"/>
</dbReference>
<protein>
    <recommendedName>
        <fullName evidence="10">NADH-cytochrome b5 reductase</fullName>
        <ecNumber evidence="10">1.6.2.2</ecNumber>
    </recommendedName>
</protein>
<comment type="subcellular location">
    <subcellularLocation>
        <location evidence="2">Mitochondrion</location>
    </subcellularLocation>
</comment>
<dbReference type="Pfam" id="PF00175">
    <property type="entry name" value="NAD_binding_1"/>
    <property type="match status" value="1"/>
</dbReference>
<dbReference type="FunFam" id="3.40.50.80:FF:000009">
    <property type="entry name" value="NADH-cytochrome b5 reductase"/>
    <property type="match status" value="1"/>
</dbReference>
<evidence type="ECO:0000256" key="3">
    <source>
        <dbReference type="ARBA" id="ARBA00006105"/>
    </source>
</evidence>
<dbReference type="InterPro" id="IPR017927">
    <property type="entry name" value="FAD-bd_FR_type"/>
</dbReference>
<evidence type="ECO:0000256" key="8">
    <source>
        <dbReference type="ARBA" id="ARBA00023128"/>
    </source>
</evidence>
<keyword evidence="4 9" id="KW-0285">Flavoprotein</keyword>
<evidence type="ECO:0000256" key="4">
    <source>
        <dbReference type="ARBA" id="ARBA00022630"/>
    </source>
</evidence>
<comment type="cofactor">
    <cofactor evidence="1 9 10">
        <name>FAD</name>
        <dbReference type="ChEBI" id="CHEBI:57692"/>
    </cofactor>
</comment>
<dbReference type="InterPro" id="IPR001433">
    <property type="entry name" value="OxRdtase_FAD/NAD-bd"/>
</dbReference>
<evidence type="ECO:0000256" key="1">
    <source>
        <dbReference type="ARBA" id="ARBA00001974"/>
    </source>
</evidence>
<evidence type="ECO:0000256" key="9">
    <source>
        <dbReference type="PIRSR" id="PIRSR601834-1"/>
    </source>
</evidence>
<comment type="catalytic activity">
    <reaction evidence="10">
        <text>2 Fe(III)-[cytochrome b5] + NADH = 2 Fe(II)-[cytochrome b5] + NAD(+) + H(+)</text>
        <dbReference type="Rhea" id="RHEA:46680"/>
        <dbReference type="Rhea" id="RHEA-COMP:10438"/>
        <dbReference type="Rhea" id="RHEA-COMP:10439"/>
        <dbReference type="ChEBI" id="CHEBI:15378"/>
        <dbReference type="ChEBI" id="CHEBI:29033"/>
        <dbReference type="ChEBI" id="CHEBI:29034"/>
        <dbReference type="ChEBI" id="CHEBI:57540"/>
        <dbReference type="ChEBI" id="CHEBI:57945"/>
        <dbReference type="EC" id="1.6.2.2"/>
    </reaction>
</comment>
<dbReference type="EMBL" id="LJSK01000074">
    <property type="protein sequence ID" value="KPI87777.1"/>
    <property type="molecule type" value="Genomic_DNA"/>
</dbReference>
<feature type="binding site" evidence="9">
    <location>
        <position position="92"/>
    </location>
    <ligand>
        <name>FAD</name>
        <dbReference type="ChEBI" id="CHEBI:57692"/>
    </ligand>
</feature>
<dbReference type="Gene3D" id="3.40.50.80">
    <property type="entry name" value="Nucleotide-binding domain of ferredoxin-NADP reductase (FNR) module"/>
    <property type="match status" value="1"/>
</dbReference>
<accession>A0A0N0P705</accession>
<comment type="similarity">
    <text evidence="3 10">Belongs to the flavoprotein pyridine nucleotide cytochrome reductase family.</text>
</comment>
<feature type="binding site" evidence="9">
    <location>
        <position position="91"/>
    </location>
    <ligand>
        <name>FAD</name>
        <dbReference type="ChEBI" id="CHEBI:57692"/>
    </ligand>
</feature>
<evidence type="ECO:0000256" key="2">
    <source>
        <dbReference type="ARBA" id="ARBA00004173"/>
    </source>
</evidence>
<feature type="binding site" evidence="9">
    <location>
        <position position="116"/>
    </location>
    <ligand>
        <name>FAD</name>
        <dbReference type="ChEBI" id="CHEBI:57692"/>
    </ligand>
</feature>
<dbReference type="Proteomes" id="UP000038009">
    <property type="component" value="Unassembled WGS sequence"/>
</dbReference>
<dbReference type="PANTHER" id="PTHR19370">
    <property type="entry name" value="NADH-CYTOCHROME B5 REDUCTASE"/>
    <property type="match status" value="1"/>
</dbReference>
<keyword evidence="7 10" id="KW-0520">NAD</keyword>
<evidence type="ECO:0000256" key="5">
    <source>
        <dbReference type="ARBA" id="ARBA00022827"/>
    </source>
</evidence>
<dbReference type="PROSITE" id="PS51257">
    <property type="entry name" value="PROKAR_LIPOPROTEIN"/>
    <property type="match status" value="1"/>
</dbReference>
<feature type="domain" description="FAD-binding FR-type" evidence="11">
    <location>
        <begin position="37"/>
        <end position="141"/>
    </location>
</feature>
<dbReference type="SUPFAM" id="SSF63380">
    <property type="entry name" value="Riboflavin synthase domain-like"/>
    <property type="match status" value="1"/>
</dbReference>
<sequence length="290" mass="32452">MKAFIAAASGFAASSWYNSVTTSSTSCATQTSPFSQTEFRSFPLLDFYDESHNTKVFRFALPEADMPLNLEVASCVSFRFVDKDGNEVVRPYTPLNRSDQLGYFEVMVKKYKDSKMGNHLFAMKKGDCIDVKGPWIKLPIKSNQYKTIGMLAGGTGISPMYQVARNILRAPKNTTEITLVYANERKEDVLLGNELNELMETYPRFSPYFVLSKAPSDWMGGVGYINKEMIKSLMPAPNRAGDAIILVCGPPPFMEAISGDKDFKSYPPSQGELKGYLKELGFMPKMVFKF</sequence>
<evidence type="ECO:0000313" key="13">
    <source>
        <dbReference type="Proteomes" id="UP000038009"/>
    </source>
</evidence>
<dbReference type="CDD" id="cd06183">
    <property type="entry name" value="cyt_b5_reduct_like"/>
    <property type="match status" value="1"/>
</dbReference>
<name>A0A0N0P705_LEPSE</name>
<evidence type="ECO:0000256" key="10">
    <source>
        <dbReference type="RuleBase" id="RU361226"/>
    </source>
</evidence>
<dbReference type="Gene3D" id="2.40.30.10">
    <property type="entry name" value="Translation factors"/>
    <property type="match status" value="1"/>
</dbReference>
<dbReference type="InterPro" id="IPR008333">
    <property type="entry name" value="Cbr1-like_FAD-bd_dom"/>
</dbReference>
<feature type="binding site" evidence="9">
    <location>
        <position position="109"/>
    </location>
    <ligand>
        <name>FAD</name>
        <dbReference type="ChEBI" id="CHEBI:57692"/>
    </ligand>
</feature>
<dbReference type="InterPro" id="IPR001834">
    <property type="entry name" value="CBR-like"/>
</dbReference>
<evidence type="ECO:0000256" key="7">
    <source>
        <dbReference type="ARBA" id="ARBA00023027"/>
    </source>
</evidence>
<dbReference type="FunFam" id="2.40.30.10:FF:000032">
    <property type="entry name" value="NADH-cytochrome b5 reductase"/>
    <property type="match status" value="1"/>
</dbReference>
<dbReference type="Pfam" id="PF00970">
    <property type="entry name" value="FAD_binding_6"/>
    <property type="match status" value="1"/>
</dbReference>
<dbReference type="SUPFAM" id="SSF52343">
    <property type="entry name" value="Ferredoxin reductase-like, C-terminal NADP-linked domain"/>
    <property type="match status" value="1"/>
</dbReference>
<proteinExistence type="inferred from homology"/>
<gene>
    <name evidence="12" type="ORF">ABL78_3135</name>
</gene>
<dbReference type="PRINTS" id="PR00406">
    <property type="entry name" value="CYTB5RDTASE"/>
</dbReference>
<dbReference type="AlphaFoldDB" id="A0A0N0P705"/>
<dbReference type="PROSITE" id="PS51384">
    <property type="entry name" value="FAD_FR"/>
    <property type="match status" value="1"/>
</dbReference>
<dbReference type="VEuPathDB" id="TriTrypDB:Lsey_0074_0090"/>
<dbReference type="InterPro" id="IPR017938">
    <property type="entry name" value="Riboflavin_synthase-like_b-brl"/>
</dbReference>
<feature type="binding site" evidence="9">
    <location>
        <position position="90"/>
    </location>
    <ligand>
        <name>FAD</name>
        <dbReference type="ChEBI" id="CHEBI:57692"/>
    </ligand>
</feature>
<dbReference type="GO" id="GO:0090524">
    <property type="term" value="F:cytochrome-b5 reductase activity, acting on NADH"/>
    <property type="evidence" value="ECO:0007669"/>
    <property type="project" value="UniProtKB-EC"/>
</dbReference>
<evidence type="ECO:0000313" key="12">
    <source>
        <dbReference type="EMBL" id="KPI87777.1"/>
    </source>
</evidence>
<keyword evidence="5 9" id="KW-0274">FAD</keyword>
<dbReference type="OrthoDB" id="432685at2759"/>
<keyword evidence="13" id="KW-1185">Reference proteome</keyword>
<reference evidence="12 13" key="1">
    <citation type="journal article" date="2015" name="PLoS Pathog.">
        <title>Leptomonas seymouri: Adaptations to the Dixenous Life Cycle Analyzed by Genome Sequencing, Transcriptome Profiling and Co-infection with Leishmania donovani.</title>
        <authorList>
            <person name="Kraeva N."/>
            <person name="Butenko A."/>
            <person name="Hlavacova J."/>
            <person name="Kostygov A."/>
            <person name="Myskova J."/>
            <person name="Grybchuk D."/>
            <person name="Lestinova T."/>
            <person name="Votypka J."/>
            <person name="Volf P."/>
            <person name="Opperdoes F."/>
            <person name="Flegontov P."/>
            <person name="Lukes J."/>
            <person name="Yurchenko V."/>
        </authorList>
    </citation>
    <scope>NUCLEOTIDE SEQUENCE [LARGE SCALE GENOMIC DNA]</scope>
    <source>
        <strain evidence="12 13">ATCC 30220</strain>
    </source>
</reference>
<dbReference type="PANTHER" id="PTHR19370:SF131">
    <property type="entry name" value="B5 REDUCTASE, PUTATIVE-RELATED"/>
    <property type="match status" value="1"/>
</dbReference>
<dbReference type="OMA" id="KGPEMQK"/>
<organism evidence="12 13">
    <name type="scientific">Leptomonas seymouri</name>
    <dbReference type="NCBI Taxonomy" id="5684"/>
    <lineage>
        <taxon>Eukaryota</taxon>
        <taxon>Discoba</taxon>
        <taxon>Euglenozoa</taxon>
        <taxon>Kinetoplastea</taxon>
        <taxon>Metakinetoplastina</taxon>
        <taxon>Trypanosomatida</taxon>
        <taxon>Trypanosomatidae</taxon>
        <taxon>Leishmaniinae</taxon>
        <taxon>Leptomonas</taxon>
    </lineage>
</organism>